<keyword evidence="1" id="KW-0996">Nickel insertion</keyword>
<name>U1NFF0_9EURY</name>
<dbReference type="HOGENOM" id="CLU_049215_4_0_2"/>
<evidence type="ECO:0000313" key="4">
    <source>
        <dbReference type="Proteomes" id="UP000030710"/>
    </source>
</evidence>
<dbReference type="Pfam" id="PF01730">
    <property type="entry name" value="UreF"/>
    <property type="match status" value="1"/>
</dbReference>
<dbReference type="Proteomes" id="UP000030710">
    <property type="component" value="Unassembled WGS sequence"/>
</dbReference>
<dbReference type="InterPro" id="IPR038277">
    <property type="entry name" value="UreF_sf"/>
</dbReference>
<dbReference type="PANTHER" id="PTHR33620">
    <property type="entry name" value="UREASE ACCESSORY PROTEIN F"/>
    <property type="match status" value="1"/>
</dbReference>
<dbReference type="RefSeq" id="WP_021055272.1">
    <property type="nucleotide sequence ID" value="NZ_KE356561.1"/>
</dbReference>
<dbReference type="STRING" id="1238425.J07HQW2_02260"/>
<evidence type="ECO:0000313" key="3">
    <source>
        <dbReference type="EMBL" id="ERG95800.1"/>
    </source>
</evidence>
<gene>
    <name evidence="3" type="ORF">J07HQW2_02260</name>
</gene>
<evidence type="ECO:0000256" key="2">
    <source>
        <dbReference type="ARBA" id="ARBA00023186"/>
    </source>
</evidence>
<proteinExistence type="inferred from homology"/>
<dbReference type="PIRSF" id="PIRSF009467">
    <property type="entry name" value="Ureas_acces_UreF"/>
    <property type="match status" value="1"/>
</dbReference>
<keyword evidence="2" id="KW-0143">Chaperone</keyword>
<dbReference type="GO" id="GO:0016151">
    <property type="term" value="F:nickel cation binding"/>
    <property type="evidence" value="ECO:0007669"/>
    <property type="project" value="InterPro"/>
</dbReference>
<organism evidence="3 4">
    <name type="scientific">Haloquadratum walsbyi J07HQW2</name>
    <dbReference type="NCBI Taxonomy" id="1238425"/>
    <lineage>
        <taxon>Archaea</taxon>
        <taxon>Methanobacteriati</taxon>
        <taxon>Methanobacteriota</taxon>
        <taxon>Stenosarchaea group</taxon>
        <taxon>Halobacteria</taxon>
        <taxon>Halobacteriales</taxon>
        <taxon>Haloferacaceae</taxon>
        <taxon>Haloquadratum</taxon>
    </lineage>
</organism>
<dbReference type="EMBL" id="KE356561">
    <property type="protein sequence ID" value="ERG95800.1"/>
    <property type="molecule type" value="Genomic_DNA"/>
</dbReference>
<dbReference type="InterPro" id="IPR002639">
    <property type="entry name" value="UreF"/>
</dbReference>
<sequence length="242" mass="25748">MTEMNALLTAMRLSDSMLPVGTYTASYGIEQYLNEGSIDTPEELGNLIEGYLHGVIGPAEIVALGHAYRSAMSGDLDAIIAADERLGAATLPAEFRNSSTKAGGKLLELLDDIDSDLLADTNTDTETGGSVSDYTIAYEEGQTAGHLPVALGVVCQASGLGCRETALVSAYSSVTGLLGAAQRLGRFGHTAIQAQLSNLFPVIENICTEYHDDDLRAMYSFAPMVDVMGMNHERADRRLFSS</sequence>
<accession>U1NFF0</accession>
<evidence type="ECO:0000256" key="1">
    <source>
        <dbReference type="ARBA" id="ARBA00022988"/>
    </source>
</evidence>
<dbReference type="PANTHER" id="PTHR33620:SF1">
    <property type="entry name" value="UREASE ACCESSORY PROTEIN F"/>
    <property type="match status" value="1"/>
</dbReference>
<dbReference type="HAMAP" id="MF_01385">
    <property type="entry name" value="UreF"/>
    <property type="match status" value="1"/>
</dbReference>
<dbReference type="AlphaFoldDB" id="U1NFF0"/>
<reference evidence="3 4" key="1">
    <citation type="journal article" date="2013" name="PLoS ONE">
        <title>Assembly-driven community genomics of a hypersaline microbial ecosystem.</title>
        <authorList>
            <person name="Podell S."/>
            <person name="Ugalde J.A."/>
            <person name="Narasingarao P."/>
            <person name="Banfield J.F."/>
            <person name="Heidelberg K.B."/>
            <person name="Allen E.E."/>
        </authorList>
    </citation>
    <scope>NUCLEOTIDE SEQUENCE [LARGE SCALE GENOMIC DNA]</scope>
    <source>
        <strain evidence="4">J07HQW2</strain>
    </source>
</reference>
<dbReference type="Gene3D" id="1.10.4190.10">
    <property type="entry name" value="Urease accessory protein UreF"/>
    <property type="match status" value="1"/>
</dbReference>
<protein>
    <submittedName>
        <fullName evidence="3">Urease accessory protein UreF</fullName>
    </submittedName>
</protein>
<dbReference type="eggNOG" id="arCOG04530">
    <property type="taxonomic scope" value="Archaea"/>
</dbReference>